<dbReference type="PANTHER" id="PTHR33121:SF19">
    <property type="entry name" value="CYCLIC DI-GMP PHOSPHODIESTERASE PA2567"/>
    <property type="match status" value="1"/>
</dbReference>
<dbReference type="Pfam" id="PF00563">
    <property type="entry name" value="EAL"/>
    <property type="match status" value="1"/>
</dbReference>
<dbReference type="STRING" id="1123285.SAMN05660235_01054"/>
<dbReference type="GO" id="GO:0071111">
    <property type="term" value="F:cyclic-guanylate-specific phosphodiesterase activity"/>
    <property type="evidence" value="ECO:0007669"/>
    <property type="project" value="InterPro"/>
</dbReference>
<gene>
    <name evidence="3" type="ORF">SAMN05660235_01054</name>
</gene>
<dbReference type="InterPro" id="IPR035919">
    <property type="entry name" value="EAL_sf"/>
</dbReference>
<name>A0A1G7JU93_9FIRM</name>
<evidence type="ECO:0000259" key="2">
    <source>
        <dbReference type="PROSITE" id="PS50887"/>
    </source>
</evidence>
<feature type="domain" description="GGDEF" evidence="2">
    <location>
        <begin position="114"/>
        <end position="248"/>
    </location>
</feature>
<dbReference type="SMART" id="SM00052">
    <property type="entry name" value="EAL"/>
    <property type="match status" value="1"/>
</dbReference>
<accession>A0A1G7JU93</accession>
<dbReference type="RefSeq" id="WP_143005872.1">
    <property type="nucleotide sequence ID" value="NZ_FNBU01000006.1"/>
</dbReference>
<dbReference type="EMBL" id="FNBU01000006">
    <property type="protein sequence ID" value="SDF28472.1"/>
    <property type="molecule type" value="Genomic_DNA"/>
</dbReference>
<dbReference type="Pfam" id="PF00990">
    <property type="entry name" value="GGDEF"/>
    <property type="match status" value="1"/>
</dbReference>
<reference evidence="4" key="1">
    <citation type="submission" date="2016-10" db="EMBL/GenBank/DDBJ databases">
        <authorList>
            <person name="Varghese N."/>
            <person name="Submissions S."/>
        </authorList>
    </citation>
    <scope>NUCLEOTIDE SEQUENCE [LARGE SCALE GENOMIC DNA]</scope>
    <source>
        <strain evidence="4">DSM 23256</strain>
    </source>
</reference>
<dbReference type="InterPro" id="IPR043128">
    <property type="entry name" value="Rev_trsase/Diguanyl_cyclase"/>
</dbReference>
<dbReference type="AlphaFoldDB" id="A0A1G7JU93"/>
<dbReference type="OrthoDB" id="9759607at2"/>
<dbReference type="PROSITE" id="PS50883">
    <property type="entry name" value="EAL"/>
    <property type="match status" value="1"/>
</dbReference>
<dbReference type="PROSITE" id="PS50887">
    <property type="entry name" value="GGDEF"/>
    <property type="match status" value="1"/>
</dbReference>
<dbReference type="InterPro" id="IPR001633">
    <property type="entry name" value="EAL_dom"/>
</dbReference>
<dbReference type="Gene3D" id="3.30.70.270">
    <property type="match status" value="1"/>
</dbReference>
<dbReference type="InterPro" id="IPR050706">
    <property type="entry name" value="Cyclic-di-GMP_PDE-like"/>
</dbReference>
<feature type="domain" description="EAL" evidence="1">
    <location>
        <begin position="257"/>
        <end position="511"/>
    </location>
</feature>
<dbReference type="SMART" id="SM00267">
    <property type="entry name" value="GGDEF"/>
    <property type="match status" value="1"/>
</dbReference>
<organism evidence="3 4">
    <name type="scientific">Sporolituus thermophilus DSM 23256</name>
    <dbReference type="NCBI Taxonomy" id="1123285"/>
    <lineage>
        <taxon>Bacteria</taxon>
        <taxon>Bacillati</taxon>
        <taxon>Bacillota</taxon>
        <taxon>Negativicutes</taxon>
        <taxon>Selenomonadales</taxon>
        <taxon>Sporomusaceae</taxon>
        <taxon>Sporolituus</taxon>
    </lineage>
</organism>
<dbReference type="PANTHER" id="PTHR33121">
    <property type="entry name" value="CYCLIC DI-GMP PHOSPHODIESTERASE PDEF"/>
    <property type="match status" value="1"/>
</dbReference>
<evidence type="ECO:0000313" key="3">
    <source>
        <dbReference type="EMBL" id="SDF28472.1"/>
    </source>
</evidence>
<dbReference type="SUPFAM" id="SSF141868">
    <property type="entry name" value="EAL domain-like"/>
    <property type="match status" value="1"/>
</dbReference>
<protein>
    <submittedName>
        <fullName evidence="3">Diguanylate cyclase (GGDEF) domain-containing protein</fullName>
    </submittedName>
</protein>
<evidence type="ECO:0000313" key="4">
    <source>
        <dbReference type="Proteomes" id="UP000243333"/>
    </source>
</evidence>
<keyword evidence="4" id="KW-1185">Reference proteome</keyword>
<evidence type="ECO:0000259" key="1">
    <source>
        <dbReference type="PROSITE" id="PS50883"/>
    </source>
</evidence>
<dbReference type="InterPro" id="IPR029787">
    <property type="entry name" value="Nucleotide_cyclase"/>
</dbReference>
<sequence>MSVGSYITLKIDTRNGNVCSAEGPGLSILGCQAGELVGRDWRELLSDFAAKLGNGIKVYHGAPRLVGKKGDDFAQRLLHIQLPGAVPGREQSTGARIPGKRQLKREWELLTRQAPLTMMLWDIDCLEQIARIFGPEARKKVLKHVSRQAVSLVDDAHRLFKLGNNDFLFVITAKADSQAATRQLFARLIENASQPLKIDNYKLSMTINAGLVRYPDDGTDLDELLKKGGQAIFKAQRSGRNTWTTYDQAMELGLMQEIALGADLQEAILTNKLELYYQPQAQITTGQVTGVEALLRWKHPVYGEIPPACFVPLAERSGFANRLTEWVLQHACRQGKKWLDDGLRFGRIAVNISANCFVGGWLNQAVTRVLADVGLDPQFLELEITENIEVAGVAGVREMLAALRRSGITIAFDDFGIGYSSFKYIKLFPLDTVKIDRLFVADVTHNVSSRAIVQAVIRLAADLGLRTVAEGVETGEQLRFLQAAGCDSYQGYLLSPPAPVHDVAVLLCRHSG</sequence>
<proteinExistence type="predicted"/>
<dbReference type="Gene3D" id="3.20.20.450">
    <property type="entry name" value="EAL domain"/>
    <property type="match status" value="1"/>
</dbReference>
<dbReference type="NCBIfam" id="TIGR00254">
    <property type="entry name" value="GGDEF"/>
    <property type="match status" value="1"/>
</dbReference>
<dbReference type="SUPFAM" id="SSF55073">
    <property type="entry name" value="Nucleotide cyclase"/>
    <property type="match status" value="1"/>
</dbReference>
<dbReference type="CDD" id="cd01948">
    <property type="entry name" value="EAL"/>
    <property type="match status" value="1"/>
</dbReference>
<dbReference type="InterPro" id="IPR000160">
    <property type="entry name" value="GGDEF_dom"/>
</dbReference>
<dbReference type="Proteomes" id="UP000243333">
    <property type="component" value="Unassembled WGS sequence"/>
</dbReference>